<feature type="transmembrane region" description="Helical" evidence="1">
    <location>
        <begin position="176"/>
        <end position="196"/>
    </location>
</feature>
<comment type="caution">
    <text evidence="2">The sequence shown here is derived from an EMBL/GenBank/DDBJ whole genome shotgun (WGS) entry which is preliminary data.</text>
</comment>
<dbReference type="RefSeq" id="WP_189648561.1">
    <property type="nucleotide sequence ID" value="NZ_BMRC01000007.1"/>
</dbReference>
<feature type="transmembrane region" description="Helical" evidence="1">
    <location>
        <begin position="128"/>
        <end position="156"/>
    </location>
</feature>
<dbReference type="EMBL" id="JBHMEI010000067">
    <property type="protein sequence ID" value="MFB9208037.1"/>
    <property type="molecule type" value="Genomic_DNA"/>
</dbReference>
<name>A0ABV5IU10_9ACTN</name>
<feature type="transmembrane region" description="Helical" evidence="1">
    <location>
        <begin position="52"/>
        <end position="68"/>
    </location>
</feature>
<sequence>MVEISSVQGEAQGRRSPVGRVLMAVARRWPTWLGLAFMGFTVLDLKDGRDAALVVFLAALIYLATAVTGRPGVVWPMFGASVVAVLVLRLLDLDPWPGLVGGAVCVAAVGLGGGLLHTPWLGAVQVPAMLVFGAASVAALSLSPALGGCLVAAALIGHATLDVIVWRRNKVVARSLAEFCAALDLPLGVAVLVLTFTA</sequence>
<keyword evidence="1" id="KW-0812">Transmembrane</keyword>
<dbReference type="Proteomes" id="UP001589647">
    <property type="component" value="Unassembled WGS sequence"/>
</dbReference>
<feature type="transmembrane region" description="Helical" evidence="1">
    <location>
        <begin position="98"/>
        <end position="116"/>
    </location>
</feature>
<organism evidence="2 3">
    <name type="scientific">Nonomuraea spiralis</name>
    <dbReference type="NCBI Taxonomy" id="46182"/>
    <lineage>
        <taxon>Bacteria</taxon>
        <taxon>Bacillati</taxon>
        <taxon>Actinomycetota</taxon>
        <taxon>Actinomycetes</taxon>
        <taxon>Streptosporangiales</taxon>
        <taxon>Streptosporangiaceae</taxon>
        <taxon>Nonomuraea</taxon>
    </lineage>
</organism>
<accession>A0ABV5IU10</accession>
<proteinExistence type="predicted"/>
<reference evidence="2 3" key="1">
    <citation type="submission" date="2024-09" db="EMBL/GenBank/DDBJ databases">
        <authorList>
            <person name="Sun Q."/>
            <person name="Mori K."/>
        </authorList>
    </citation>
    <scope>NUCLEOTIDE SEQUENCE [LARGE SCALE GENOMIC DNA]</scope>
    <source>
        <strain evidence="2 3">CCM 3426</strain>
    </source>
</reference>
<gene>
    <name evidence="2" type="ORF">ACFFV7_43130</name>
</gene>
<keyword evidence="1" id="KW-0472">Membrane</keyword>
<feature type="transmembrane region" description="Helical" evidence="1">
    <location>
        <begin position="74"/>
        <end position="91"/>
    </location>
</feature>
<keyword evidence="1" id="KW-1133">Transmembrane helix</keyword>
<evidence type="ECO:0000313" key="2">
    <source>
        <dbReference type="EMBL" id="MFB9208037.1"/>
    </source>
</evidence>
<evidence type="ECO:0000256" key="1">
    <source>
        <dbReference type="SAM" id="Phobius"/>
    </source>
</evidence>
<protein>
    <submittedName>
        <fullName evidence="2">Uncharacterized protein</fullName>
    </submittedName>
</protein>
<evidence type="ECO:0000313" key="3">
    <source>
        <dbReference type="Proteomes" id="UP001589647"/>
    </source>
</evidence>
<keyword evidence="3" id="KW-1185">Reference proteome</keyword>